<keyword evidence="2" id="KW-1185">Reference proteome</keyword>
<reference evidence="1 2" key="1">
    <citation type="journal article" date="2016" name="Int. J. Syst. Evol. Microbiol.">
        <title>Agromyces aureus sp. nov., isolated from the rhizosphere of Salix caprea L. grown in a heavy-metal-contaminated soil.</title>
        <authorList>
            <person name="Corretto E."/>
            <person name="Antonielli L."/>
            <person name="Sessitsch A."/>
            <person name="Compant S."/>
            <person name="Gorfer M."/>
            <person name="Kuffner M."/>
            <person name="Brader G."/>
        </authorList>
    </citation>
    <scope>NUCLEOTIDE SEQUENCE [LARGE SCALE GENOMIC DNA]</scope>
    <source>
        <strain evidence="1 2">AR33</strain>
    </source>
</reference>
<dbReference type="InterPro" id="IPR043777">
    <property type="entry name" value="DUF5719"/>
</dbReference>
<dbReference type="OrthoDB" id="3264966at2"/>
<accession>A0A191WH86</accession>
<dbReference type="RefSeq" id="WP_067878341.1">
    <property type="nucleotide sequence ID" value="NZ_CP013979.1"/>
</dbReference>
<sequence length="487" mass="47930">MPVDRSRILRTGTRTLAALAAAAVAVGVVGAAALGSWPSSRTEAPSVVVEPAAVSQQRVCPGPILAIGADAAEATGIESVGTASVVTATDPEDVDLDLSWLAQSENPDAAEDAGPLVIDAAAGAVEAGMLAGAQSQTVATDVLGGFAAASCTEAVEESWLVAGATTVGRSSLVLLSNPTAVAATVDVRVIGETGPVEARSAIGITVPSGTQRVLSLAGLAPNLASPVVHVTSTGGAIAASLEQSVVEGLAPAGVELTGPTAPPAESQIIPGLVVDGAQGVHADEDHADGDAFTALRLYSPGDESVEVAIGIVPVDGGTGDAIDVDLQPGKVSDIPLGDLPAGTYTVRIDADGPVVAAARSTVTAPADDAEGEVTDAAAPADLAWFPAALPLLDSAVIAVASGPSPTLHLAAGAEGADEASVTIGGSIREIEVPPLGTVSVPLERGTVLLQGVEGLTASVTYRGDDALAAFVVAPPGPLDSPIRVYPR</sequence>
<organism evidence="1 2">
    <name type="scientific">Agromyces aureus</name>
    <dbReference type="NCBI Taxonomy" id="453304"/>
    <lineage>
        <taxon>Bacteria</taxon>
        <taxon>Bacillati</taxon>
        <taxon>Actinomycetota</taxon>
        <taxon>Actinomycetes</taxon>
        <taxon>Micrococcales</taxon>
        <taxon>Microbacteriaceae</taxon>
        <taxon>Agromyces</taxon>
    </lineage>
</organism>
<dbReference type="STRING" id="453304.ATC03_14020"/>
<proteinExistence type="predicted"/>
<reference evidence="2" key="2">
    <citation type="submission" date="2016-01" db="EMBL/GenBank/DDBJ databases">
        <title>Complete genome sequence of Agromyces aureus AR33T and comparison with related organisms.</title>
        <authorList>
            <person name="Corretto E."/>
            <person name="Antonielli L."/>
            <person name="Sessitsch A."/>
            <person name="Brader G."/>
        </authorList>
    </citation>
    <scope>NUCLEOTIDE SEQUENCE [LARGE SCALE GENOMIC DNA]</scope>
    <source>
        <strain evidence="2">AR33</strain>
    </source>
</reference>
<evidence type="ECO:0008006" key="3">
    <source>
        <dbReference type="Google" id="ProtNLM"/>
    </source>
</evidence>
<dbReference type="EMBL" id="CP013979">
    <property type="protein sequence ID" value="ANJ27660.1"/>
    <property type="molecule type" value="Genomic_DNA"/>
</dbReference>
<protein>
    <recommendedName>
        <fullName evidence="3">Large extracellular alpha-helical protein</fullName>
    </recommendedName>
</protein>
<dbReference type="KEGG" id="agy:ATC03_14020"/>
<evidence type="ECO:0000313" key="1">
    <source>
        <dbReference type="EMBL" id="ANJ27660.1"/>
    </source>
</evidence>
<dbReference type="Pfam" id="PF18986">
    <property type="entry name" value="DUF5719"/>
    <property type="match status" value="1"/>
</dbReference>
<name>A0A191WH86_9MICO</name>
<gene>
    <name evidence="1" type="ORF">ATC03_14020</name>
</gene>
<evidence type="ECO:0000313" key="2">
    <source>
        <dbReference type="Proteomes" id="UP000078437"/>
    </source>
</evidence>
<dbReference type="AlphaFoldDB" id="A0A191WH86"/>
<dbReference type="Proteomes" id="UP000078437">
    <property type="component" value="Chromosome"/>
</dbReference>